<keyword evidence="2" id="KW-1185">Reference proteome</keyword>
<dbReference type="EMBL" id="AAWS01000011">
    <property type="protein sequence ID" value="EAY29416.1"/>
    <property type="molecule type" value="Genomic_DNA"/>
</dbReference>
<sequence>MSPFHTVVFIDTQNVHLGIQSCGWLLDWAKFMTLLKDKFKADKVCMFLGYLSEYE</sequence>
<evidence type="ECO:0000313" key="2">
    <source>
        <dbReference type="Proteomes" id="UP000004095"/>
    </source>
</evidence>
<name>A1ZJW3_MICM2</name>
<dbReference type="Proteomes" id="UP000004095">
    <property type="component" value="Unassembled WGS sequence"/>
</dbReference>
<dbReference type="OrthoDB" id="9794137at2"/>
<protein>
    <recommendedName>
        <fullName evidence="3">NYN domain-containing protein</fullName>
    </recommendedName>
</protein>
<proteinExistence type="predicted"/>
<comment type="caution">
    <text evidence="1">The sequence shown here is derived from an EMBL/GenBank/DDBJ whole genome shotgun (WGS) entry which is preliminary data.</text>
</comment>
<evidence type="ECO:0000313" key="1">
    <source>
        <dbReference type="EMBL" id="EAY29416.1"/>
    </source>
</evidence>
<reference evidence="1 2" key="1">
    <citation type="submission" date="2007-01" db="EMBL/GenBank/DDBJ databases">
        <authorList>
            <person name="Haygood M."/>
            <person name="Podell S."/>
            <person name="Anderson C."/>
            <person name="Hopkinson B."/>
            <person name="Roe K."/>
            <person name="Barbeau K."/>
            <person name="Gaasterland T."/>
            <person name="Ferriera S."/>
            <person name="Johnson J."/>
            <person name="Kravitz S."/>
            <person name="Beeson K."/>
            <person name="Sutton G."/>
            <person name="Rogers Y.-H."/>
            <person name="Friedman R."/>
            <person name="Frazier M."/>
            <person name="Venter J.C."/>
        </authorList>
    </citation>
    <scope>NUCLEOTIDE SEQUENCE [LARGE SCALE GENOMIC DNA]</scope>
    <source>
        <strain evidence="1 2">ATCC 23134</strain>
    </source>
</reference>
<accession>A1ZJW3</accession>
<gene>
    <name evidence="1" type="ORF">M23134_01476</name>
</gene>
<organism evidence="1 2">
    <name type="scientific">Microscilla marina ATCC 23134</name>
    <dbReference type="NCBI Taxonomy" id="313606"/>
    <lineage>
        <taxon>Bacteria</taxon>
        <taxon>Pseudomonadati</taxon>
        <taxon>Bacteroidota</taxon>
        <taxon>Cytophagia</taxon>
        <taxon>Cytophagales</taxon>
        <taxon>Microscillaceae</taxon>
        <taxon>Microscilla</taxon>
    </lineage>
</organism>
<dbReference type="RefSeq" id="WP_002696462.1">
    <property type="nucleotide sequence ID" value="NZ_AAWS01000011.1"/>
</dbReference>
<evidence type="ECO:0008006" key="3">
    <source>
        <dbReference type="Google" id="ProtNLM"/>
    </source>
</evidence>
<dbReference type="AlphaFoldDB" id="A1ZJW3"/>